<reference evidence="10" key="1">
    <citation type="journal article" date="2019" name="Int. J. Syst. Evol. Microbiol.">
        <title>The Global Catalogue of Microorganisms (GCM) 10K type strain sequencing project: providing services to taxonomists for standard genome sequencing and annotation.</title>
        <authorList>
            <consortium name="The Broad Institute Genomics Platform"/>
            <consortium name="The Broad Institute Genome Sequencing Center for Infectious Disease"/>
            <person name="Wu L."/>
            <person name="Ma J."/>
        </authorList>
    </citation>
    <scope>NUCLEOTIDE SEQUENCE [LARGE SCALE GENOMIC DNA]</scope>
    <source>
        <strain evidence="10">JCM 12165</strain>
    </source>
</reference>
<organism evidence="9 10">
    <name type="scientific">Pseudonocardia aurantiaca</name>
    <dbReference type="NCBI Taxonomy" id="75290"/>
    <lineage>
        <taxon>Bacteria</taxon>
        <taxon>Bacillati</taxon>
        <taxon>Actinomycetota</taxon>
        <taxon>Actinomycetes</taxon>
        <taxon>Pseudonocardiales</taxon>
        <taxon>Pseudonocardiaceae</taxon>
        <taxon>Pseudonocardia</taxon>
    </lineage>
</organism>
<keyword evidence="6" id="KW-1278">Translocase</keyword>
<evidence type="ECO:0000256" key="2">
    <source>
        <dbReference type="ARBA" id="ARBA00022475"/>
    </source>
</evidence>
<dbReference type="Proteomes" id="UP001597145">
    <property type="component" value="Unassembled WGS sequence"/>
</dbReference>
<dbReference type="GO" id="GO:0005524">
    <property type="term" value="F:ATP binding"/>
    <property type="evidence" value="ECO:0007669"/>
    <property type="project" value="UniProtKB-KW"/>
</dbReference>
<keyword evidence="4" id="KW-0547">Nucleotide-binding</keyword>
<dbReference type="PANTHER" id="PTHR43790">
    <property type="entry name" value="CARBOHYDRATE TRANSPORT ATP-BINDING PROTEIN MG119-RELATED"/>
    <property type="match status" value="1"/>
</dbReference>
<accession>A0ABW4FD95</accession>
<dbReference type="RefSeq" id="WP_379659594.1">
    <property type="nucleotide sequence ID" value="NZ_JBHUCP010000001.1"/>
</dbReference>
<evidence type="ECO:0000256" key="7">
    <source>
        <dbReference type="ARBA" id="ARBA00023136"/>
    </source>
</evidence>
<evidence type="ECO:0000256" key="4">
    <source>
        <dbReference type="ARBA" id="ARBA00022741"/>
    </source>
</evidence>
<protein>
    <submittedName>
        <fullName evidence="9">ATP-binding cassette domain-containing protein</fullName>
    </submittedName>
</protein>
<dbReference type="InterPro" id="IPR003439">
    <property type="entry name" value="ABC_transporter-like_ATP-bd"/>
</dbReference>
<evidence type="ECO:0000259" key="8">
    <source>
        <dbReference type="Pfam" id="PF00005"/>
    </source>
</evidence>
<dbReference type="PANTHER" id="PTHR43790:SF3">
    <property type="entry name" value="D-ALLOSE IMPORT ATP-BINDING PROTEIN ALSA-RELATED"/>
    <property type="match status" value="1"/>
</dbReference>
<gene>
    <name evidence="9" type="ORF">ACFSCY_00300</name>
</gene>
<proteinExistence type="predicted"/>
<keyword evidence="10" id="KW-1185">Reference proteome</keyword>
<dbReference type="Gene3D" id="3.40.50.300">
    <property type="entry name" value="P-loop containing nucleotide triphosphate hydrolases"/>
    <property type="match status" value="1"/>
</dbReference>
<dbReference type="Pfam" id="PF00005">
    <property type="entry name" value="ABC_tran"/>
    <property type="match status" value="1"/>
</dbReference>
<keyword evidence="1" id="KW-0813">Transport</keyword>
<keyword evidence="5 9" id="KW-0067">ATP-binding</keyword>
<dbReference type="InterPro" id="IPR027417">
    <property type="entry name" value="P-loop_NTPase"/>
</dbReference>
<evidence type="ECO:0000256" key="6">
    <source>
        <dbReference type="ARBA" id="ARBA00022967"/>
    </source>
</evidence>
<dbReference type="InterPro" id="IPR050107">
    <property type="entry name" value="ABC_carbohydrate_import_ATPase"/>
</dbReference>
<keyword evidence="2" id="KW-1003">Cell membrane</keyword>
<comment type="caution">
    <text evidence="9">The sequence shown here is derived from an EMBL/GenBank/DDBJ whole genome shotgun (WGS) entry which is preliminary data.</text>
</comment>
<keyword evidence="3" id="KW-0677">Repeat</keyword>
<evidence type="ECO:0000313" key="10">
    <source>
        <dbReference type="Proteomes" id="UP001597145"/>
    </source>
</evidence>
<dbReference type="PROSITE" id="PS00211">
    <property type="entry name" value="ABC_TRANSPORTER_1"/>
    <property type="match status" value="1"/>
</dbReference>
<evidence type="ECO:0000256" key="1">
    <source>
        <dbReference type="ARBA" id="ARBA00022448"/>
    </source>
</evidence>
<evidence type="ECO:0000313" key="9">
    <source>
        <dbReference type="EMBL" id="MFD1527879.1"/>
    </source>
</evidence>
<sequence>GIAMLPGDRKQQGVFANKSIAFNISSAHLRHLARLGFWFDRAKERSIALDFLKRIAIKAPSPDTVVGALSGGNQQKVVLARQLVRAPRVLLLEEPTQGVDVGAKEEIHRLVLELADGGSAVLVISTDLPEVLQIADRVLVVRRGAVVREFGRGASQADVLAAAAGDDGGAPAVVGARADGGDR</sequence>
<name>A0ABW4FD95_9PSEU</name>
<dbReference type="InterPro" id="IPR017871">
    <property type="entry name" value="ABC_transporter-like_CS"/>
</dbReference>
<feature type="non-terminal residue" evidence="9">
    <location>
        <position position="1"/>
    </location>
</feature>
<dbReference type="SUPFAM" id="SSF52540">
    <property type="entry name" value="P-loop containing nucleoside triphosphate hydrolases"/>
    <property type="match status" value="1"/>
</dbReference>
<keyword evidence="7" id="KW-0472">Membrane</keyword>
<evidence type="ECO:0000256" key="3">
    <source>
        <dbReference type="ARBA" id="ARBA00022737"/>
    </source>
</evidence>
<dbReference type="EMBL" id="JBHUCP010000001">
    <property type="protein sequence ID" value="MFD1527879.1"/>
    <property type="molecule type" value="Genomic_DNA"/>
</dbReference>
<feature type="domain" description="ABC transporter" evidence="8">
    <location>
        <begin position="30"/>
        <end position="97"/>
    </location>
</feature>
<evidence type="ECO:0000256" key="5">
    <source>
        <dbReference type="ARBA" id="ARBA00022840"/>
    </source>
</evidence>